<proteinExistence type="predicted"/>
<reference evidence="1" key="1">
    <citation type="submission" date="2022-08" db="EMBL/GenBank/DDBJ databases">
        <title>Complete Genome Sequences of 2 Bosea sp. soil isolates.</title>
        <authorList>
            <person name="Alvarez Arevalo M."/>
            <person name="Sterndorff E.B."/>
            <person name="Faurdal D."/>
            <person name="Joergensen T.S."/>
            <person name="Weber T."/>
        </authorList>
    </citation>
    <scope>NUCLEOTIDE SEQUENCE</scope>
    <source>
        <strain evidence="1">NBC_00436</strain>
        <plasmid evidence="1">pNBC436</plasmid>
    </source>
</reference>
<dbReference type="SUPFAM" id="SSF51556">
    <property type="entry name" value="Metallo-dependent hydrolases"/>
    <property type="match status" value="1"/>
</dbReference>
<keyword evidence="1" id="KW-0614">Plasmid</keyword>
<sequence length="102" mass="11282">MFLDQTREMHRTRKARARADLDNARRLHALRADIIVGTDAGFGNIRRGEIRREFEGLHASGLDVAALVHAATCGAASIVRRAKEVLLAQIRVRPMADVLAAR</sequence>
<dbReference type="Gene3D" id="3.20.20.140">
    <property type="entry name" value="Metal-dependent hydrolases"/>
    <property type="match status" value="1"/>
</dbReference>
<name>A0A9E8CP92_9HYPH</name>
<evidence type="ECO:0000313" key="1">
    <source>
        <dbReference type="EMBL" id="UZF90115.1"/>
    </source>
</evidence>
<organism evidence="1">
    <name type="scientific">Bosea sp. NBC_00436</name>
    <dbReference type="NCBI Taxonomy" id="2969620"/>
    <lineage>
        <taxon>Bacteria</taxon>
        <taxon>Pseudomonadati</taxon>
        <taxon>Pseudomonadota</taxon>
        <taxon>Alphaproteobacteria</taxon>
        <taxon>Hyphomicrobiales</taxon>
        <taxon>Boseaceae</taxon>
        <taxon>Bosea</taxon>
    </lineage>
</organism>
<dbReference type="AlphaFoldDB" id="A0A9E8CP92"/>
<geneLocation type="plasmid" evidence="1">
    <name>pNBC436</name>
</geneLocation>
<protein>
    <submittedName>
        <fullName evidence="1">Uncharacterized protein</fullName>
    </submittedName>
</protein>
<dbReference type="InterPro" id="IPR032466">
    <property type="entry name" value="Metal_Hydrolase"/>
</dbReference>
<gene>
    <name evidence="1" type="ORF">NWE54_26555</name>
</gene>
<accession>A0A9E8CP92</accession>
<dbReference type="EMBL" id="CP102775">
    <property type="protein sequence ID" value="UZF90115.1"/>
    <property type="molecule type" value="Genomic_DNA"/>
</dbReference>